<organism evidence="1 2">
    <name type="scientific">Photobacterium leiognathi</name>
    <dbReference type="NCBI Taxonomy" id="553611"/>
    <lineage>
        <taxon>Bacteria</taxon>
        <taxon>Pseudomonadati</taxon>
        <taxon>Pseudomonadota</taxon>
        <taxon>Gammaproteobacteria</taxon>
        <taxon>Vibrionales</taxon>
        <taxon>Vibrionaceae</taxon>
        <taxon>Photobacterium</taxon>
    </lineage>
</organism>
<dbReference type="EMBL" id="PYOI01000065">
    <property type="protein sequence ID" value="PSV75581.1"/>
    <property type="molecule type" value="Genomic_DNA"/>
</dbReference>
<evidence type="ECO:0000313" key="2">
    <source>
        <dbReference type="Proteomes" id="UP000241566"/>
    </source>
</evidence>
<evidence type="ECO:0000313" key="1">
    <source>
        <dbReference type="EMBL" id="PSV75581.1"/>
    </source>
</evidence>
<dbReference type="Proteomes" id="UP000241566">
    <property type="component" value="Unassembled WGS sequence"/>
</dbReference>
<keyword evidence="2" id="KW-1185">Reference proteome</keyword>
<gene>
    <name evidence="1" type="ORF">CTM94_20905</name>
</gene>
<protein>
    <submittedName>
        <fullName evidence="1">Uncharacterized protein</fullName>
    </submittedName>
</protein>
<comment type="caution">
    <text evidence="1">The sequence shown here is derived from an EMBL/GenBank/DDBJ whole genome shotgun (WGS) entry which is preliminary data.</text>
</comment>
<accession>A0ABX5G9A7</accession>
<proteinExistence type="predicted"/>
<reference evidence="1 2" key="1">
    <citation type="submission" date="2018-01" db="EMBL/GenBank/DDBJ databases">
        <title>Whole genome sequencing of Histamine producing bacteria.</title>
        <authorList>
            <person name="Butler K."/>
        </authorList>
    </citation>
    <scope>NUCLEOTIDE SEQUENCE [LARGE SCALE GENOMIC DNA]</scope>
    <source>
        <strain evidence="1 2">ATCC 25521</strain>
    </source>
</reference>
<name>A0ABX5G9A7_PHOLE</name>
<sequence length="72" mass="8522">MKNKYSVESRFVFRLKVTKNIFGYISLEAIVNSQLKHKSYNTLKLKRINSIQKIKKKVNPIPEPFKINNINK</sequence>